<dbReference type="AlphaFoldDB" id="A0AAP0FDK3"/>
<protein>
    <submittedName>
        <fullName evidence="1">Uncharacterized protein</fullName>
    </submittedName>
</protein>
<evidence type="ECO:0000313" key="2">
    <source>
        <dbReference type="Proteomes" id="UP001420932"/>
    </source>
</evidence>
<organism evidence="1 2">
    <name type="scientific">Stephania yunnanensis</name>
    <dbReference type="NCBI Taxonomy" id="152371"/>
    <lineage>
        <taxon>Eukaryota</taxon>
        <taxon>Viridiplantae</taxon>
        <taxon>Streptophyta</taxon>
        <taxon>Embryophyta</taxon>
        <taxon>Tracheophyta</taxon>
        <taxon>Spermatophyta</taxon>
        <taxon>Magnoliopsida</taxon>
        <taxon>Ranunculales</taxon>
        <taxon>Menispermaceae</taxon>
        <taxon>Menispermoideae</taxon>
        <taxon>Cissampelideae</taxon>
        <taxon>Stephania</taxon>
    </lineage>
</organism>
<gene>
    <name evidence="1" type="ORF">Syun_022604</name>
</gene>
<reference evidence="1 2" key="1">
    <citation type="submission" date="2024-01" db="EMBL/GenBank/DDBJ databases">
        <title>Genome assemblies of Stephania.</title>
        <authorList>
            <person name="Yang L."/>
        </authorList>
    </citation>
    <scope>NUCLEOTIDE SEQUENCE [LARGE SCALE GENOMIC DNA]</scope>
    <source>
        <strain evidence="1">YNDBR</strain>
        <tissue evidence="1">Leaf</tissue>
    </source>
</reference>
<keyword evidence="2" id="KW-1185">Reference proteome</keyword>
<proteinExistence type="predicted"/>
<comment type="caution">
    <text evidence="1">The sequence shown here is derived from an EMBL/GenBank/DDBJ whole genome shotgun (WGS) entry which is preliminary data.</text>
</comment>
<evidence type="ECO:0000313" key="1">
    <source>
        <dbReference type="EMBL" id="KAK9106593.1"/>
    </source>
</evidence>
<name>A0AAP0FDK3_9MAGN</name>
<accession>A0AAP0FDK3</accession>
<sequence length="74" mass="7750">MGNADKRVFGSLSGIRSRSSIDRAPRQNGNGNAGAAGGFLWVVSGLSSPSINRAFEAFDGGCGRLYCLRFSHGN</sequence>
<dbReference type="EMBL" id="JBBNAF010000010">
    <property type="protein sequence ID" value="KAK9106593.1"/>
    <property type="molecule type" value="Genomic_DNA"/>
</dbReference>
<dbReference type="Proteomes" id="UP001420932">
    <property type="component" value="Unassembled WGS sequence"/>
</dbReference>